<protein>
    <recommendedName>
        <fullName evidence="2">Peptidase M23 domain-containing protein</fullName>
    </recommendedName>
</protein>
<evidence type="ECO:0008006" key="2">
    <source>
        <dbReference type="Google" id="ProtNLM"/>
    </source>
</evidence>
<reference evidence="1" key="1">
    <citation type="submission" date="2018-05" db="EMBL/GenBank/DDBJ databases">
        <authorList>
            <person name="Lanie J.A."/>
            <person name="Ng W.-L."/>
            <person name="Kazmierczak K.M."/>
            <person name="Andrzejewski T.M."/>
            <person name="Davidsen T.M."/>
            <person name="Wayne K.J."/>
            <person name="Tettelin H."/>
            <person name="Glass J.I."/>
            <person name="Rusch D."/>
            <person name="Podicherti R."/>
            <person name="Tsui H.-C.T."/>
            <person name="Winkler M.E."/>
        </authorList>
    </citation>
    <scope>NUCLEOTIDE SEQUENCE</scope>
</reference>
<evidence type="ECO:0000313" key="1">
    <source>
        <dbReference type="EMBL" id="SVA97288.1"/>
    </source>
</evidence>
<organism evidence="1">
    <name type="scientific">marine metagenome</name>
    <dbReference type="NCBI Taxonomy" id="408172"/>
    <lineage>
        <taxon>unclassified sequences</taxon>
        <taxon>metagenomes</taxon>
        <taxon>ecological metagenomes</taxon>
    </lineage>
</organism>
<dbReference type="AlphaFoldDB" id="A0A382A6W9"/>
<proteinExistence type="predicted"/>
<sequence>MLEECAGTNCEFLDQLFLDTSMVGRAPILVDCVLAQDEWKISCTAEGAHDEGQLRWTSTATSSVGSGSSWDFPLGEGPVPQEVPVLLEECAGTNCEMLTQKHVDTDRGRTSVMRRACMNGFDHPGPVTFANSPMRFEDIGKLMPYGVMIMGHVTPIDHMYLYPKDFSLGRDAYEVRAIQDGVIFELQPRDTFTDTNTPIPRQWRMEIVHSCTFTSYFDLLTSIHPDLEAAWTSAERLPPGGYPVSAGQVIGWVGAQSLDFGVYDWEVVLPGFVEPSHYEAEPWKIHTVDPFPYFPAEVTEALLEKMERTVEPRAGKIDYDIDGRLVGNWFVKDTGWYAGVEGSWRTWDGHLAIAPDWNDPNEWWFSIGNYEGEYAQLHLLGDQPDPREVSVDSGMVTYLLTPSTTNDSDGVALVEMIGDRTVKVEVFPGLTPDEVVGFTDAVRVYER</sequence>
<name>A0A382A6W9_9ZZZZ</name>
<dbReference type="EMBL" id="UINC01024169">
    <property type="protein sequence ID" value="SVA97288.1"/>
    <property type="molecule type" value="Genomic_DNA"/>
</dbReference>
<accession>A0A382A6W9</accession>
<gene>
    <name evidence="1" type="ORF">METZ01_LOCUS150142</name>
</gene>